<evidence type="ECO:0000256" key="4">
    <source>
        <dbReference type="PROSITE-ProRule" id="PRU00285"/>
    </source>
</evidence>
<feature type="domain" description="SHSP" evidence="8">
    <location>
        <begin position="19"/>
        <end position="122"/>
    </location>
</feature>
<evidence type="ECO:0000256" key="2">
    <source>
        <dbReference type="ARBA" id="ARBA00022475"/>
    </source>
</evidence>
<evidence type="ECO:0000256" key="1">
    <source>
        <dbReference type="ARBA" id="ARBA00004162"/>
    </source>
</evidence>
<dbReference type="SUPFAM" id="SSF49764">
    <property type="entry name" value="HSP20-like chaperones"/>
    <property type="match status" value="1"/>
</dbReference>
<feature type="compositionally biased region" description="Basic and acidic residues" evidence="6">
    <location>
        <begin position="141"/>
        <end position="154"/>
    </location>
</feature>
<dbReference type="CDD" id="cd06464">
    <property type="entry name" value="ACD_sHsps-like"/>
    <property type="match status" value="1"/>
</dbReference>
<evidence type="ECO:0000256" key="6">
    <source>
        <dbReference type="SAM" id="MobiDB-lite"/>
    </source>
</evidence>
<dbReference type="Pfam" id="PF00011">
    <property type="entry name" value="HSP20"/>
    <property type="match status" value="1"/>
</dbReference>
<feature type="compositionally biased region" description="Basic and acidic residues" evidence="6">
    <location>
        <begin position="115"/>
        <end position="132"/>
    </location>
</feature>
<dbReference type="GO" id="GO:0034605">
    <property type="term" value="P:cellular response to heat"/>
    <property type="evidence" value="ECO:0007669"/>
    <property type="project" value="TreeGrafter"/>
</dbReference>
<dbReference type="GO" id="GO:0005886">
    <property type="term" value="C:plasma membrane"/>
    <property type="evidence" value="ECO:0007669"/>
    <property type="project" value="UniProtKB-SubCell"/>
</dbReference>
<proteinExistence type="inferred from homology"/>
<keyword evidence="2" id="KW-1003">Cell membrane</keyword>
<keyword evidence="7" id="KW-0472">Membrane</keyword>
<keyword evidence="10" id="KW-1185">Reference proteome</keyword>
<dbReference type="PANTHER" id="PTHR43670">
    <property type="entry name" value="HEAT SHOCK PROTEIN 26"/>
    <property type="match status" value="1"/>
</dbReference>
<dbReference type="InterPro" id="IPR008978">
    <property type="entry name" value="HSP20-like_chaperone"/>
</dbReference>
<dbReference type="GO" id="GO:0006952">
    <property type="term" value="P:defense response"/>
    <property type="evidence" value="ECO:0007669"/>
    <property type="project" value="UniProtKB-KW"/>
</dbReference>
<dbReference type="AlphaFoldDB" id="A0A835D2W4"/>
<dbReference type="Proteomes" id="UP000655225">
    <property type="component" value="Unassembled WGS sequence"/>
</dbReference>
<dbReference type="PANTHER" id="PTHR43670:SF130">
    <property type="entry name" value="INACTIVE PROTEIN RESTRICTED TEV MOVEMENT 2-LIKE"/>
    <property type="match status" value="1"/>
</dbReference>
<organism evidence="9 10">
    <name type="scientific">Tetracentron sinense</name>
    <name type="common">Spur-leaf</name>
    <dbReference type="NCBI Taxonomy" id="13715"/>
    <lineage>
        <taxon>Eukaryota</taxon>
        <taxon>Viridiplantae</taxon>
        <taxon>Streptophyta</taxon>
        <taxon>Embryophyta</taxon>
        <taxon>Tracheophyta</taxon>
        <taxon>Spermatophyta</taxon>
        <taxon>Magnoliopsida</taxon>
        <taxon>Trochodendrales</taxon>
        <taxon>Trochodendraceae</taxon>
        <taxon>Tetracentron</taxon>
    </lineage>
</organism>
<keyword evidence="3" id="KW-0611">Plant defense</keyword>
<evidence type="ECO:0000256" key="5">
    <source>
        <dbReference type="RuleBase" id="RU003616"/>
    </source>
</evidence>
<evidence type="ECO:0000313" key="10">
    <source>
        <dbReference type="Proteomes" id="UP000655225"/>
    </source>
</evidence>
<dbReference type="InterPro" id="IPR002068">
    <property type="entry name" value="A-crystallin/Hsp20_dom"/>
</dbReference>
<evidence type="ECO:0000256" key="7">
    <source>
        <dbReference type="SAM" id="Phobius"/>
    </source>
</evidence>
<dbReference type="PROSITE" id="PS01031">
    <property type="entry name" value="SHSP"/>
    <property type="match status" value="1"/>
</dbReference>
<evidence type="ECO:0000313" key="9">
    <source>
        <dbReference type="EMBL" id="KAF8378403.1"/>
    </source>
</evidence>
<evidence type="ECO:0000256" key="3">
    <source>
        <dbReference type="ARBA" id="ARBA00022821"/>
    </source>
</evidence>
<dbReference type="OMA" id="FGLYVSH"/>
<dbReference type="Gene3D" id="2.60.40.790">
    <property type="match status" value="1"/>
</dbReference>
<comment type="caution">
    <text evidence="9">The sequence shown here is derived from an EMBL/GenBank/DDBJ whole genome shotgun (WGS) entry which is preliminary data.</text>
</comment>
<dbReference type="OrthoDB" id="1431247at2759"/>
<comment type="subcellular location">
    <subcellularLocation>
        <location evidence="1">Cell membrane</location>
        <topology evidence="1">Single-pass membrane protein</topology>
    </subcellularLocation>
</comment>
<reference evidence="9 10" key="1">
    <citation type="submission" date="2020-04" db="EMBL/GenBank/DDBJ databases">
        <title>Plant Genome Project.</title>
        <authorList>
            <person name="Zhang R.-G."/>
        </authorList>
    </citation>
    <scope>NUCLEOTIDE SEQUENCE [LARGE SCALE GENOMIC DNA]</scope>
    <source>
        <strain evidence="9">YNK0</strain>
        <tissue evidence="9">Leaf</tissue>
    </source>
</reference>
<feature type="region of interest" description="Disordered" evidence="6">
    <location>
        <begin position="115"/>
        <end position="154"/>
    </location>
</feature>
<keyword evidence="7" id="KW-1133">Transmembrane helix</keyword>
<dbReference type="EMBL" id="JABCRI010000023">
    <property type="protein sequence ID" value="KAF8378403.1"/>
    <property type="molecule type" value="Genomic_DNA"/>
</dbReference>
<keyword evidence="7" id="KW-0812">Transmembrane</keyword>
<feature type="transmembrane region" description="Helical" evidence="7">
    <location>
        <begin position="173"/>
        <end position="190"/>
    </location>
</feature>
<sequence>MENMRGRRGVGDRNNSLRPIYEDFQPSFDWTHLSNWHVLLLDLSGFKKEEVKLKVDNIDKVIASGERQLGDRKYSRFKEVYRVPKDSYMDGISGKFEGGLLVVIIPKKEIAREEEAKKQEKSYTMKDEKEQGHGIGDVEESEKNGITEGLEREREENTGLMKSVMKKLRKNKAIIITALLAISVGLYISHERWSRGEVRVSGL</sequence>
<protein>
    <recommendedName>
        <fullName evidence="8">SHSP domain-containing protein</fullName>
    </recommendedName>
</protein>
<name>A0A835D2W4_TETSI</name>
<accession>A0A835D2W4</accession>
<evidence type="ECO:0000259" key="8">
    <source>
        <dbReference type="PROSITE" id="PS01031"/>
    </source>
</evidence>
<comment type="similarity">
    <text evidence="4 5">Belongs to the small heat shock protein (HSP20) family.</text>
</comment>
<gene>
    <name evidence="9" type="ORF">HHK36_029742</name>
</gene>